<dbReference type="AlphaFoldDB" id="A0AAU8IDJ5"/>
<dbReference type="EMBL" id="CP159510">
    <property type="protein sequence ID" value="XCJ16266.1"/>
    <property type="molecule type" value="Genomic_DNA"/>
</dbReference>
<name>A0AAU8IDJ5_9BACL</name>
<gene>
    <name evidence="2" type="ORF">ABNN70_11305</name>
</gene>
<organism evidence="2">
    <name type="scientific">Sporolactobacillus sp. Y61</name>
    <dbReference type="NCBI Taxonomy" id="3160863"/>
    <lineage>
        <taxon>Bacteria</taxon>
        <taxon>Bacillati</taxon>
        <taxon>Bacillota</taxon>
        <taxon>Bacilli</taxon>
        <taxon>Bacillales</taxon>
        <taxon>Sporolactobacillaceae</taxon>
        <taxon>Sporolactobacillus</taxon>
    </lineage>
</organism>
<accession>A0AAU8IDJ5</accession>
<reference evidence="2" key="1">
    <citation type="submission" date="2024-06" db="EMBL/GenBank/DDBJ databases">
        <authorList>
            <person name="Fan A."/>
            <person name="Zhang F.Y."/>
            <person name="Zhang L."/>
        </authorList>
    </citation>
    <scope>NUCLEOTIDE SEQUENCE</scope>
    <source>
        <strain evidence="2">Y61</strain>
    </source>
</reference>
<feature type="compositionally biased region" description="Basic and acidic residues" evidence="1">
    <location>
        <begin position="78"/>
        <end position="96"/>
    </location>
</feature>
<evidence type="ECO:0000256" key="1">
    <source>
        <dbReference type="SAM" id="MobiDB-lite"/>
    </source>
</evidence>
<evidence type="ECO:0000313" key="2">
    <source>
        <dbReference type="EMBL" id="XCJ16266.1"/>
    </source>
</evidence>
<sequence length="147" mass="16632">MAEQDPFKIPKVDLETYRFSPPGSMGWSAQNYEKLLNHPDGPDVSDPFLPPLIPQDALTELASSVEYQIELPVVRDIENTPSEVHREDIKPVDVKQKKTKGQPKQEPVRESDGHDTSEKESIYQDLILTGNPPAKPWMADQLTTFYS</sequence>
<feature type="compositionally biased region" description="Basic and acidic residues" evidence="1">
    <location>
        <begin position="106"/>
        <end position="122"/>
    </location>
</feature>
<protein>
    <submittedName>
        <fullName evidence="2">Uncharacterized protein</fullName>
    </submittedName>
</protein>
<proteinExistence type="predicted"/>
<dbReference type="RefSeq" id="WP_353947848.1">
    <property type="nucleotide sequence ID" value="NZ_CP159510.1"/>
</dbReference>
<feature type="region of interest" description="Disordered" evidence="1">
    <location>
        <begin position="78"/>
        <end position="122"/>
    </location>
</feature>